<dbReference type="STRING" id="45068.Llon_1948"/>
<dbReference type="Proteomes" id="UP000054997">
    <property type="component" value="Unassembled WGS sequence"/>
</dbReference>
<evidence type="ECO:0000313" key="2">
    <source>
        <dbReference type="Proteomes" id="UP000054997"/>
    </source>
</evidence>
<comment type="caution">
    <text evidence="1">The sequence shown here is derived from an EMBL/GenBank/DDBJ whole genome shotgun (WGS) entry which is preliminary data.</text>
</comment>
<evidence type="ECO:0008006" key="3">
    <source>
        <dbReference type="Google" id="ProtNLM"/>
    </source>
</evidence>
<dbReference type="RefSeq" id="WP_058529920.1">
    <property type="nucleotide sequence ID" value="NZ_CAAAHZ010000001.1"/>
</dbReference>
<proteinExistence type="predicted"/>
<accession>A0A0W0VI20</accession>
<sequence>MFYGNTIEDTRQMFYTSWLKYLQKKPLLPLEEQIAAVILEHPEYHALLEKKPGDMPFFPELGQSNPFLHLGLHLAIRDQIATDRPQGIKDIFQKLQIRYTDFHDLEHKLMELLAECLWQAQRLQQMPDEIAFLQACSAL</sequence>
<reference evidence="1 2" key="1">
    <citation type="submission" date="2015-11" db="EMBL/GenBank/DDBJ databases">
        <title>Genomic analysis of 38 Legionella species identifies large and diverse effector repertoires.</title>
        <authorList>
            <person name="Burstein D."/>
            <person name="Amaro F."/>
            <person name="Zusman T."/>
            <person name="Lifshitz Z."/>
            <person name="Cohen O."/>
            <person name="Gilbert J.A."/>
            <person name="Pupko T."/>
            <person name="Shuman H.A."/>
            <person name="Segal G."/>
        </authorList>
    </citation>
    <scope>NUCLEOTIDE SEQUENCE [LARGE SCALE GENOMIC DNA]</scope>
    <source>
        <strain evidence="1 2">ATCC 49505</strain>
    </source>
</reference>
<dbReference type="PATRIC" id="fig|45068.5.peg.2119"/>
<name>A0A0W0VI20_9GAMM</name>
<dbReference type="EMBL" id="LNYK01000033">
    <property type="protein sequence ID" value="KTD19776.1"/>
    <property type="molecule type" value="Genomic_DNA"/>
</dbReference>
<dbReference type="Pfam" id="PF08897">
    <property type="entry name" value="DUF1841"/>
    <property type="match status" value="1"/>
</dbReference>
<protein>
    <recommendedName>
        <fullName evidence="3">DUF1841 domain-containing protein</fullName>
    </recommendedName>
</protein>
<dbReference type="AlphaFoldDB" id="A0A0W0VI20"/>
<dbReference type="OrthoDB" id="9789432at2"/>
<keyword evidence="2" id="KW-1185">Reference proteome</keyword>
<evidence type="ECO:0000313" key="1">
    <source>
        <dbReference type="EMBL" id="KTD19776.1"/>
    </source>
</evidence>
<organism evidence="1 2">
    <name type="scientific">Legionella londiniensis</name>
    <dbReference type="NCBI Taxonomy" id="45068"/>
    <lineage>
        <taxon>Bacteria</taxon>
        <taxon>Pseudomonadati</taxon>
        <taxon>Pseudomonadota</taxon>
        <taxon>Gammaproteobacteria</taxon>
        <taxon>Legionellales</taxon>
        <taxon>Legionellaceae</taxon>
        <taxon>Legionella</taxon>
    </lineage>
</organism>
<dbReference type="InterPro" id="IPR014993">
    <property type="entry name" value="DUF1841"/>
</dbReference>
<gene>
    <name evidence="1" type="ORF">Llon_1948</name>
</gene>